<comment type="caution">
    <text evidence="2">The sequence shown here is derived from an EMBL/GenBank/DDBJ whole genome shotgun (WGS) entry which is preliminary data.</text>
</comment>
<dbReference type="InterPro" id="IPR006566">
    <property type="entry name" value="FBD"/>
</dbReference>
<keyword evidence="3" id="KW-1185">Reference proteome</keyword>
<gene>
    <name evidence="2" type="ORF">FRX31_021539</name>
</gene>
<evidence type="ECO:0000313" key="3">
    <source>
        <dbReference type="Proteomes" id="UP000554482"/>
    </source>
</evidence>
<protein>
    <recommendedName>
        <fullName evidence="1">FBD domain-containing protein</fullName>
    </recommendedName>
</protein>
<reference evidence="2 3" key="1">
    <citation type="submission" date="2020-06" db="EMBL/GenBank/DDBJ databases">
        <title>Transcriptomic and genomic resources for Thalictrum thalictroides and T. hernandezii: Facilitating candidate gene discovery in an emerging model plant lineage.</title>
        <authorList>
            <person name="Arias T."/>
            <person name="Riano-Pachon D.M."/>
            <person name="Di Stilio V.S."/>
        </authorList>
    </citation>
    <scope>NUCLEOTIDE SEQUENCE [LARGE SCALE GENOMIC DNA]</scope>
    <source>
        <strain evidence="3">cv. WT478/WT964</strain>
        <tissue evidence="2">Leaves</tissue>
    </source>
</reference>
<dbReference type="EMBL" id="JABWDY010026219">
    <property type="protein sequence ID" value="KAF5188868.1"/>
    <property type="molecule type" value="Genomic_DNA"/>
</dbReference>
<evidence type="ECO:0000259" key="1">
    <source>
        <dbReference type="Pfam" id="PF08387"/>
    </source>
</evidence>
<evidence type="ECO:0000313" key="2">
    <source>
        <dbReference type="EMBL" id="KAF5188868.1"/>
    </source>
</evidence>
<dbReference type="Proteomes" id="UP000554482">
    <property type="component" value="Unassembled WGS sequence"/>
</dbReference>
<organism evidence="2 3">
    <name type="scientific">Thalictrum thalictroides</name>
    <name type="common">Rue-anemone</name>
    <name type="synonym">Anemone thalictroides</name>
    <dbReference type="NCBI Taxonomy" id="46969"/>
    <lineage>
        <taxon>Eukaryota</taxon>
        <taxon>Viridiplantae</taxon>
        <taxon>Streptophyta</taxon>
        <taxon>Embryophyta</taxon>
        <taxon>Tracheophyta</taxon>
        <taxon>Spermatophyta</taxon>
        <taxon>Magnoliopsida</taxon>
        <taxon>Ranunculales</taxon>
        <taxon>Ranunculaceae</taxon>
        <taxon>Thalictroideae</taxon>
        <taxon>Thalictrum</taxon>
    </lineage>
</organism>
<feature type="domain" description="FBD" evidence="1">
    <location>
        <begin position="11"/>
        <end position="54"/>
    </location>
</feature>
<dbReference type="AlphaFoldDB" id="A0A7J6VW82"/>
<proteinExistence type="predicted"/>
<accession>A0A7J6VW82</accession>
<dbReference type="Pfam" id="PF08387">
    <property type="entry name" value="FBD"/>
    <property type="match status" value="1"/>
</dbReference>
<name>A0A7J6VW82_THATH</name>
<sequence length="179" mass="20884">MIRENCKAEFPTECRLDHLRFVEISSIQGYRSENELEFLALLLNKAIILEKLIIVCEKPRYWNDNKKWLKTFIETLRTFQIVSSRAMILLQVKHSNTRLIIQPKEQIKKLGSKVIVGKGSEIVVWDTFMKEVTWVAIDPSLWETLIKEKARVITPSLQEDSVKKDDEECFTLAVSDTDQ</sequence>